<protein>
    <submittedName>
        <fullName evidence="2">Uncharacterized protein</fullName>
    </submittedName>
</protein>
<accession>A0A0K9FH76</accession>
<dbReference type="PATRIC" id="fig|582475.4.peg.3939"/>
<dbReference type="AlphaFoldDB" id="A0A0K9FH76"/>
<feature type="coiled-coil region" evidence="1">
    <location>
        <begin position="90"/>
        <end position="124"/>
    </location>
</feature>
<dbReference type="Proteomes" id="UP000037326">
    <property type="component" value="Unassembled WGS sequence"/>
</dbReference>
<evidence type="ECO:0000313" key="3">
    <source>
        <dbReference type="Proteomes" id="UP000037326"/>
    </source>
</evidence>
<reference evidence="3" key="1">
    <citation type="submission" date="2015-07" db="EMBL/GenBank/DDBJ databases">
        <authorList>
            <consortium name="Consortium for Microbial Forensics and Genomics (microFORGE)"/>
            <person name="Knight B.M."/>
            <person name="Roberts D.P."/>
            <person name="Lin D."/>
            <person name="Hari K."/>
            <person name="Fletcher J."/>
            <person name="Melcher U."/>
            <person name="Blagden T."/>
            <person name="Winegar R.A."/>
        </authorList>
    </citation>
    <scope>NUCLEOTIDE SEQUENCE [LARGE SCALE GENOMIC DNA]</scope>
    <source>
        <strain evidence="3">DSM 23493</strain>
    </source>
</reference>
<dbReference type="RefSeq" id="WP_049663169.1">
    <property type="nucleotide sequence ID" value="NZ_LFXJ01000002.1"/>
</dbReference>
<dbReference type="GeneID" id="96597073"/>
<evidence type="ECO:0000256" key="1">
    <source>
        <dbReference type="SAM" id="Coils"/>
    </source>
</evidence>
<evidence type="ECO:0000313" key="2">
    <source>
        <dbReference type="EMBL" id="KMY33855.1"/>
    </source>
</evidence>
<sequence length="267" mass="31201">MDNDIVKNNDPVQLQQMIIFLRAELAKYKNEVKRLRDSDYYSLVLRLERENVQLMIQKKDLSMELLKQKREHEKKLKTYYEDIQAREIQKKKQLSSIEGLLKELEELRAKNKLIKEALKSTKDEILSVNSDANYKTLVDSLENKLNVFTKDISQQMKTIIEAIEGSRLEQANSNNLNKQLAKEIEWKSTEIEKLSEGLADVKKHKFSLSGKAIMNPEVLTNLDAQVNKVLAQSMDFEKQLNHKLRLLDDLEHKLNELTIEIYTNKTV</sequence>
<dbReference type="OrthoDB" id="2456765at2"/>
<proteinExistence type="predicted"/>
<feature type="coiled-coil region" evidence="1">
    <location>
        <begin position="18"/>
        <end position="64"/>
    </location>
</feature>
<organism evidence="2 3">
    <name type="scientific">Lysinibacillus xylanilyticus</name>
    <dbReference type="NCBI Taxonomy" id="582475"/>
    <lineage>
        <taxon>Bacteria</taxon>
        <taxon>Bacillati</taxon>
        <taxon>Bacillota</taxon>
        <taxon>Bacilli</taxon>
        <taxon>Bacillales</taxon>
        <taxon>Bacillaceae</taxon>
        <taxon>Lysinibacillus</taxon>
    </lineage>
</organism>
<keyword evidence="1" id="KW-0175">Coiled coil</keyword>
<name>A0A0K9FH76_9BACI</name>
<comment type="caution">
    <text evidence="2">The sequence shown here is derived from an EMBL/GenBank/DDBJ whole genome shotgun (WGS) entry which is preliminary data.</text>
</comment>
<dbReference type="EMBL" id="LFXJ01000002">
    <property type="protein sequence ID" value="KMY33855.1"/>
    <property type="molecule type" value="Genomic_DNA"/>
</dbReference>
<gene>
    <name evidence="2" type="ORF">ACZ11_01915</name>
</gene>